<evidence type="ECO:0000259" key="5">
    <source>
        <dbReference type="Pfam" id="PF00881"/>
    </source>
</evidence>
<reference evidence="6" key="1">
    <citation type="submission" date="2023-07" db="EMBL/GenBank/DDBJ databases">
        <authorList>
            <person name="Pelsma A.J. K."/>
        </authorList>
    </citation>
    <scope>NUCLEOTIDE SEQUENCE</scope>
</reference>
<keyword evidence="4" id="KW-0560">Oxidoreductase</keyword>
<evidence type="ECO:0000256" key="4">
    <source>
        <dbReference type="ARBA" id="ARBA00023002"/>
    </source>
</evidence>
<dbReference type="Pfam" id="PF00881">
    <property type="entry name" value="Nitroreductase"/>
    <property type="match status" value="1"/>
</dbReference>
<dbReference type="InterPro" id="IPR023936">
    <property type="entry name" value="RutE-like"/>
</dbReference>
<dbReference type="CDD" id="cd02148">
    <property type="entry name" value="RutE-like"/>
    <property type="match status" value="1"/>
</dbReference>
<protein>
    <submittedName>
        <fullName evidence="6">3-hydroxypropanoate dehydrogenase</fullName>
    </submittedName>
</protein>
<keyword evidence="3" id="KW-0521">NADP</keyword>
<dbReference type="InterPro" id="IPR050461">
    <property type="entry name" value="Nitroreductase_HadB/RutE"/>
</dbReference>
<dbReference type="GO" id="GO:0016491">
    <property type="term" value="F:oxidoreductase activity"/>
    <property type="evidence" value="ECO:0007669"/>
    <property type="project" value="UniProtKB-KW"/>
</dbReference>
<evidence type="ECO:0000313" key="6">
    <source>
        <dbReference type="EMBL" id="CAJ0863026.1"/>
    </source>
</evidence>
<evidence type="ECO:0000256" key="1">
    <source>
        <dbReference type="ARBA" id="ARBA00022630"/>
    </source>
</evidence>
<dbReference type="Gene3D" id="3.40.109.10">
    <property type="entry name" value="NADH Oxidase"/>
    <property type="match status" value="1"/>
</dbReference>
<feature type="domain" description="Nitroreductase" evidence="5">
    <location>
        <begin position="50"/>
        <end position="180"/>
    </location>
</feature>
<dbReference type="EMBL" id="OY288114">
    <property type="protein sequence ID" value="CAJ0863026.1"/>
    <property type="molecule type" value="Genomic_DNA"/>
</dbReference>
<name>A0AA48LYN9_9ZZZZ</name>
<keyword evidence="2" id="KW-0288">FMN</keyword>
<accession>A0AA48LYN9</accession>
<gene>
    <name evidence="6" type="primary">rutE</name>
    <name evidence="6" type="ORF">AMST5_01543</name>
</gene>
<organism evidence="6">
    <name type="scientific">freshwater sediment metagenome</name>
    <dbReference type="NCBI Taxonomy" id="556182"/>
    <lineage>
        <taxon>unclassified sequences</taxon>
        <taxon>metagenomes</taxon>
        <taxon>ecological metagenomes</taxon>
    </lineage>
</organism>
<keyword evidence="1" id="KW-0285">Flavoprotein</keyword>
<dbReference type="NCBIfam" id="NF003768">
    <property type="entry name" value="PRK05365.1"/>
    <property type="match status" value="1"/>
</dbReference>
<dbReference type="PANTHER" id="PTHR43543">
    <property type="entry name" value="MALONIC SEMIALDEHYDE REDUCTASE RUTE-RELATED"/>
    <property type="match status" value="1"/>
</dbReference>
<sequence>MSIACDSTSKARASEFFQSKGYAVTDAKQLPAEAMAQLFTAARTHNGWLDREVPDDLLELALDYAKWGPTSANCSPLRVIFVRSPEAKERLAPAMSAGNLKKTMAAPATAIIGYDLDFPELLPQLYPAADARSWFVGNDALIEETAFRNGTLQAGYFILALRAVGLDAGPMSGFDKAIVDAEFFRGTRIRSNFLINIGFGDAAKLYPRGPRLAFEDMAKIL</sequence>
<evidence type="ECO:0000256" key="3">
    <source>
        <dbReference type="ARBA" id="ARBA00022857"/>
    </source>
</evidence>
<dbReference type="HAMAP" id="MF_01204">
    <property type="entry name" value="Oxidoreductase_RutE_HadB"/>
    <property type="match status" value="1"/>
</dbReference>
<dbReference type="InterPro" id="IPR000415">
    <property type="entry name" value="Nitroreductase-like"/>
</dbReference>
<dbReference type="PANTHER" id="PTHR43543:SF1">
    <property type="entry name" value="MALONIC SEMIALDEHYDE REDUCTASE RUTE-RELATED"/>
    <property type="match status" value="1"/>
</dbReference>
<proteinExistence type="inferred from homology"/>
<evidence type="ECO:0000256" key="2">
    <source>
        <dbReference type="ARBA" id="ARBA00022643"/>
    </source>
</evidence>
<dbReference type="SUPFAM" id="SSF55469">
    <property type="entry name" value="FMN-dependent nitroreductase-like"/>
    <property type="match status" value="1"/>
</dbReference>
<dbReference type="InterPro" id="IPR029479">
    <property type="entry name" value="Nitroreductase"/>
</dbReference>
<dbReference type="AlphaFoldDB" id="A0AA48LYN9"/>